<evidence type="ECO:0000256" key="7">
    <source>
        <dbReference type="ARBA" id="ARBA00023180"/>
    </source>
</evidence>
<feature type="domain" description="Ig-like" evidence="11">
    <location>
        <begin position="116"/>
        <end position="194"/>
    </location>
</feature>
<dbReference type="PANTHER" id="PTHR46841">
    <property type="entry name" value="OX-2 MEMBRANE GLYCOPROTEIN"/>
    <property type="match status" value="1"/>
</dbReference>
<dbReference type="InParanoid" id="A0A4W6F6C2"/>
<dbReference type="GO" id="GO:0034113">
    <property type="term" value="P:heterotypic cell-cell adhesion"/>
    <property type="evidence" value="ECO:0007669"/>
    <property type="project" value="TreeGrafter"/>
</dbReference>
<keyword evidence="4 10" id="KW-1133">Transmembrane helix</keyword>
<comment type="subcellular location">
    <subcellularLocation>
        <location evidence="1">Membrane</location>
        <topology evidence="1">Single-pass membrane protein</topology>
    </subcellularLocation>
</comment>
<feature type="region of interest" description="Disordered" evidence="9">
    <location>
        <begin position="304"/>
        <end position="323"/>
    </location>
</feature>
<keyword evidence="2 10" id="KW-0812">Transmembrane</keyword>
<dbReference type="GO" id="GO:0016020">
    <property type="term" value="C:membrane"/>
    <property type="evidence" value="ECO:0007669"/>
    <property type="project" value="UniProtKB-SubCell"/>
</dbReference>
<feature type="compositionally biased region" description="Basic and acidic residues" evidence="9">
    <location>
        <begin position="304"/>
        <end position="320"/>
    </location>
</feature>
<evidence type="ECO:0000256" key="9">
    <source>
        <dbReference type="SAM" id="MobiDB-lite"/>
    </source>
</evidence>
<dbReference type="Gene3D" id="2.60.40.10">
    <property type="entry name" value="Immunoglobulins"/>
    <property type="match status" value="2"/>
</dbReference>
<feature type="domain" description="Ig-like" evidence="11">
    <location>
        <begin position="200"/>
        <end position="309"/>
    </location>
</feature>
<evidence type="ECO:0000256" key="5">
    <source>
        <dbReference type="ARBA" id="ARBA00023136"/>
    </source>
</evidence>
<evidence type="ECO:0000256" key="1">
    <source>
        <dbReference type="ARBA" id="ARBA00004167"/>
    </source>
</evidence>
<sequence>MYRKRTFLCIPDGQNQYDTFIVKHSLIPRFHISHAHLWIVIKCLENPSSSPSPRHALGFTIQASLFKAQLRGKTESVLCTDSRGRTMLHVLIFICVLFEAAASQISGYGNETADYGGDAHYGCAVANPTGVLQVTWQRLFKDESIENLATYSKRFGQQVNDPYRGKVIFTEASLSSTSITLRNVSWQDESCYICSFNVYPDGSKRRQICLTVQGISAVDTRSVPREEGAREIVFSCSATGKPAPTIEWDIPPDANRLDQTQTSTVSNSDQTFTSSQNITLQIPTGWDGHVDCLLNNGMRGQRRETIPFSLGEKDPTDRGKGLSQSGTALVITAVIFISCFTVAAAIIRRKRLKGSRRNENEHV</sequence>
<keyword evidence="5 10" id="KW-0472">Membrane</keyword>
<dbReference type="GO" id="GO:0030424">
    <property type="term" value="C:axon"/>
    <property type="evidence" value="ECO:0007669"/>
    <property type="project" value="TreeGrafter"/>
</dbReference>
<evidence type="ECO:0000313" key="12">
    <source>
        <dbReference type="Ensembl" id="ENSLCAP00010045493.1"/>
    </source>
</evidence>
<evidence type="ECO:0000256" key="8">
    <source>
        <dbReference type="ARBA" id="ARBA00023319"/>
    </source>
</evidence>
<keyword evidence="8" id="KW-0393">Immunoglobulin domain</keyword>
<dbReference type="GeneTree" id="ENSGT00530000063970"/>
<dbReference type="InterPro" id="IPR013162">
    <property type="entry name" value="CD80_C2-set"/>
</dbReference>
<proteinExistence type="predicted"/>
<dbReference type="PANTHER" id="PTHR46841:SF7">
    <property type="entry name" value="IG-LIKE DOMAIN-CONTAINING PROTEIN"/>
    <property type="match status" value="1"/>
</dbReference>
<reference evidence="12" key="3">
    <citation type="submission" date="2025-09" db="UniProtKB">
        <authorList>
            <consortium name="Ensembl"/>
        </authorList>
    </citation>
    <scope>IDENTIFICATION</scope>
</reference>
<evidence type="ECO:0000313" key="13">
    <source>
        <dbReference type="Proteomes" id="UP000314980"/>
    </source>
</evidence>
<dbReference type="AlphaFoldDB" id="A0A4W6F6C2"/>
<reference evidence="12" key="2">
    <citation type="submission" date="2025-08" db="UniProtKB">
        <authorList>
            <consortium name="Ensembl"/>
        </authorList>
    </citation>
    <scope>IDENTIFICATION</scope>
</reference>
<feature type="transmembrane region" description="Helical" evidence="10">
    <location>
        <begin position="328"/>
        <end position="347"/>
    </location>
</feature>
<dbReference type="GO" id="GO:0043025">
    <property type="term" value="C:neuronal cell body"/>
    <property type="evidence" value="ECO:0007669"/>
    <property type="project" value="TreeGrafter"/>
</dbReference>
<evidence type="ECO:0000259" key="11">
    <source>
        <dbReference type="PROSITE" id="PS50835"/>
    </source>
</evidence>
<dbReference type="GO" id="GO:0009986">
    <property type="term" value="C:cell surface"/>
    <property type="evidence" value="ECO:0007669"/>
    <property type="project" value="TreeGrafter"/>
</dbReference>
<keyword evidence="3" id="KW-0732">Signal</keyword>
<dbReference type="SUPFAM" id="SSF48726">
    <property type="entry name" value="Immunoglobulin"/>
    <property type="match status" value="1"/>
</dbReference>
<organism evidence="12 13">
    <name type="scientific">Lates calcarifer</name>
    <name type="common">Barramundi</name>
    <name type="synonym">Holocentrus calcarifer</name>
    <dbReference type="NCBI Taxonomy" id="8187"/>
    <lineage>
        <taxon>Eukaryota</taxon>
        <taxon>Metazoa</taxon>
        <taxon>Chordata</taxon>
        <taxon>Craniata</taxon>
        <taxon>Vertebrata</taxon>
        <taxon>Euteleostomi</taxon>
        <taxon>Actinopterygii</taxon>
        <taxon>Neopterygii</taxon>
        <taxon>Teleostei</taxon>
        <taxon>Neoteleostei</taxon>
        <taxon>Acanthomorphata</taxon>
        <taxon>Carangaria</taxon>
        <taxon>Carangaria incertae sedis</taxon>
        <taxon>Centropomidae</taxon>
        <taxon>Lates</taxon>
    </lineage>
</organism>
<dbReference type="SMART" id="SM00406">
    <property type="entry name" value="IGv"/>
    <property type="match status" value="1"/>
</dbReference>
<name>A0A4W6F6C2_LATCA</name>
<dbReference type="InterPro" id="IPR036179">
    <property type="entry name" value="Ig-like_dom_sf"/>
</dbReference>
<evidence type="ECO:0000256" key="3">
    <source>
        <dbReference type="ARBA" id="ARBA00022729"/>
    </source>
</evidence>
<dbReference type="GO" id="GO:0098632">
    <property type="term" value="F:cell-cell adhesion mediator activity"/>
    <property type="evidence" value="ECO:0007669"/>
    <property type="project" value="InterPro"/>
</dbReference>
<reference evidence="13" key="1">
    <citation type="submission" date="2015-09" db="EMBL/GenBank/DDBJ databases">
        <authorList>
            <person name="Sai Rama Sridatta P."/>
        </authorList>
    </citation>
    <scope>NUCLEOTIDE SEQUENCE [LARGE SCALE GENOMIC DNA]</scope>
</reference>
<dbReference type="GO" id="GO:0150079">
    <property type="term" value="P:negative regulation of neuroinflammatory response"/>
    <property type="evidence" value="ECO:0007669"/>
    <property type="project" value="TreeGrafter"/>
</dbReference>
<dbReference type="InterPro" id="IPR007110">
    <property type="entry name" value="Ig-like_dom"/>
</dbReference>
<accession>A0A4W6F6C2</accession>
<dbReference type="InterPro" id="IPR013106">
    <property type="entry name" value="Ig_V-set"/>
</dbReference>
<keyword evidence="6" id="KW-1015">Disulfide bond</keyword>
<dbReference type="Ensembl" id="ENSLCAT00010046604.1">
    <property type="protein sequence ID" value="ENSLCAP00010045493.1"/>
    <property type="gene ID" value="ENSLCAG00010021163.1"/>
</dbReference>
<dbReference type="Proteomes" id="UP000314980">
    <property type="component" value="Unassembled WGS sequence"/>
</dbReference>
<evidence type="ECO:0000256" key="6">
    <source>
        <dbReference type="ARBA" id="ARBA00023157"/>
    </source>
</evidence>
<keyword evidence="7" id="KW-0325">Glycoprotein</keyword>
<dbReference type="PROSITE" id="PS50835">
    <property type="entry name" value="IG_LIKE"/>
    <property type="match status" value="2"/>
</dbReference>
<evidence type="ECO:0000256" key="2">
    <source>
        <dbReference type="ARBA" id="ARBA00022692"/>
    </source>
</evidence>
<protein>
    <recommendedName>
        <fullName evidence="11">Ig-like domain-containing protein</fullName>
    </recommendedName>
</protein>
<keyword evidence="13" id="KW-1185">Reference proteome</keyword>
<dbReference type="Pfam" id="PF08205">
    <property type="entry name" value="C2-set_2"/>
    <property type="match status" value="1"/>
</dbReference>
<dbReference type="InterPro" id="IPR013783">
    <property type="entry name" value="Ig-like_fold"/>
</dbReference>
<evidence type="ECO:0000256" key="10">
    <source>
        <dbReference type="SAM" id="Phobius"/>
    </source>
</evidence>
<dbReference type="InterPro" id="IPR047164">
    <property type="entry name" value="OX2G-like"/>
</dbReference>
<dbReference type="Pfam" id="PF07686">
    <property type="entry name" value="V-set"/>
    <property type="match status" value="1"/>
</dbReference>
<evidence type="ECO:0000256" key="4">
    <source>
        <dbReference type="ARBA" id="ARBA00022989"/>
    </source>
</evidence>